<evidence type="ECO:0000313" key="2">
    <source>
        <dbReference type="EMBL" id="CAF4854209.1"/>
    </source>
</evidence>
<sequence length="49" mass="5596">MPDVVSAMAIDLQTNDIFPLYGLNNIARNDLNTFCREYIEMAIDFSLNI</sequence>
<dbReference type="EMBL" id="CAJOBI010161860">
    <property type="protein sequence ID" value="CAF4854209.1"/>
    <property type="molecule type" value="Genomic_DNA"/>
</dbReference>
<reference evidence="1" key="1">
    <citation type="submission" date="2021-02" db="EMBL/GenBank/DDBJ databases">
        <authorList>
            <person name="Nowell W R."/>
        </authorList>
    </citation>
    <scope>NUCLEOTIDE SEQUENCE</scope>
</reference>
<dbReference type="Proteomes" id="UP000676336">
    <property type="component" value="Unassembled WGS sequence"/>
</dbReference>
<comment type="caution">
    <text evidence="1">The sequence shown here is derived from an EMBL/GenBank/DDBJ whole genome shotgun (WGS) entry which is preliminary data.</text>
</comment>
<dbReference type="AlphaFoldDB" id="A0A8S2YKB7"/>
<protein>
    <submittedName>
        <fullName evidence="1">Uncharacterized protein</fullName>
    </submittedName>
</protein>
<name>A0A8S2YKB7_9BILA</name>
<evidence type="ECO:0000313" key="3">
    <source>
        <dbReference type="Proteomes" id="UP000681967"/>
    </source>
</evidence>
<organism evidence="1 3">
    <name type="scientific">Rotaria magnacalcarata</name>
    <dbReference type="NCBI Taxonomy" id="392030"/>
    <lineage>
        <taxon>Eukaryota</taxon>
        <taxon>Metazoa</taxon>
        <taxon>Spiralia</taxon>
        <taxon>Gnathifera</taxon>
        <taxon>Rotifera</taxon>
        <taxon>Eurotatoria</taxon>
        <taxon>Bdelloidea</taxon>
        <taxon>Philodinida</taxon>
        <taxon>Philodinidae</taxon>
        <taxon>Rotaria</taxon>
    </lineage>
</organism>
<accession>A0A8S2YKB7</accession>
<dbReference type="EMBL" id="CAJOBH010090550">
    <property type="protein sequence ID" value="CAF4562970.1"/>
    <property type="molecule type" value="Genomic_DNA"/>
</dbReference>
<evidence type="ECO:0000313" key="1">
    <source>
        <dbReference type="EMBL" id="CAF4562970.1"/>
    </source>
</evidence>
<gene>
    <name evidence="1" type="ORF">BYL167_LOCUS38586</name>
    <name evidence="2" type="ORF">SMN809_LOCUS49541</name>
</gene>
<proteinExistence type="predicted"/>
<dbReference type="Proteomes" id="UP000681967">
    <property type="component" value="Unassembled WGS sequence"/>
</dbReference>
<feature type="non-terminal residue" evidence="1">
    <location>
        <position position="49"/>
    </location>
</feature>